<dbReference type="PROSITE" id="PS50885">
    <property type="entry name" value="HAMP"/>
    <property type="match status" value="1"/>
</dbReference>
<keyword evidence="2" id="KW-1003">Cell membrane</keyword>
<feature type="non-terminal residue" evidence="15">
    <location>
        <position position="467"/>
    </location>
</feature>
<keyword evidence="6 12" id="KW-0812">Transmembrane</keyword>
<comment type="similarity">
    <text evidence="10">Belongs to the methyl-accepting chemotaxis (MCP) protein family.</text>
</comment>
<keyword evidence="9 11" id="KW-0807">Transducer</keyword>
<dbReference type="SUPFAM" id="SSF158472">
    <property type="entry name" value="HAMP domain-like"/>
    <property type="match status" value="1"/>
</dbReference>
<evidence type="ECO:0000256" key="5">
    <source>
        <dbReference type="ARBA" id="ARBA00022519"/>
    </source>
</evidence>
<evidence type="ECO:0000259" key="13">
    <source>
        <dbReference type="PROSITE" id="PS50111"/>
    </source>
</evidence>
<dbReference type="AlphaFoldDB" id="A0A1M7ZRG9"/>
<evidence type="ECO:0000256" key="11">
    <source>
        <dbReference type="PROSITE-ProRule" id="PRU00284"/>
    </source>
</evidence>
<dbReference type="SUPFAM" id="SSF58104">
    <property type="entry name" value="Methyl-accepting chemotaxis protein (MCP) signaling domain"/>
    <property type="match status" value="1"/>
</dbReference>
<evidence type="ECO:0000256" key="2">
    <source>
        <dbReference type="ARBA" id="ARBA00022475"/>
    </source>
</evidence>
<keyword evidence="4" id="KW-0145">Chemotaxis</keyword>
<dbReference type="InterPro" id="IPR004090">
    <property type="entry name" value="Chemotax_Me-accpt_rcpt"/>
</dbReference>
<gene>
    <name evidence="15" type="ORF">SAMN02745172_04184</name>
</gene>
<dbReference type="Pfam" id="PF02203">
    <property type="entry name" value="TarH"/>
    <property type="match status" value="1"/>
</dbReference>
<dbReference type="RefSeq" id="WP_073632359.1">
    <property type="nucleotide sequence ID" value="NZ_FRXO01000014.1"/>
</dbReference>
<feature type="transmembrane region" description="Helical" evidence="12">
    <location>
        <begin position="219"/>
        <end position="244"/>
    </location>
</feature>
<evidence type="ECO:0000256" key="1">
    <source>
        <dbReference type="ARBA" id="ARBA00004429"/>
    </source>
</evidence>
<keyword evidence="8 12" id="KW-0472">Membrane</keyword>
<dbReference type="InterPro" id="IPR003660">
    <property type="entry name" value="HAMP_dom"/>
</dbReference>
<dbReference type="PRINTS" id="PR00260">
    <property type="entry name" value="CHEMTRNSDUCR"/>
</dbReference>
<dbReference type="PANTHER" id="PTHR32089:SF112">
    <property type="entry name" value="LYSOZYME-LIKE PROTEIN-RELATED"/>
    <property type="match status" value="1"/>
</dbReference>
<evidence type="ECO:0000256" key="12">
    <source>
        <dbReference type="SAM" id="Phobius"/>
    </source>
</evidence>
<dbReference type="Pfam" id="PF00672">
    <property type="entry name" value="HAMP"/>
    <property type="match status" value="1"/>
</dbReference>
<keyword evidence="5" id="KW-0997">Cell inner membrane</keyword>
<name>A0A1M7ZRG9_9HYPH</name>
<dbReference type="Gene3D" id="6.10.340.10">
    <property type="match status" value="1"/>
</dbReference>
<sequence length="467" mass="48283">MSVVDADLPFPHEAEASTPHRRARGGLLSNVRVLTKMLMVVGILGLVAAGITALGVQSLRNINAAAEDMERHGAFALEAVRLNAAVVALNRAEFQVAVDPSAKNRDSVARAVEAEMASTDKILTSLSGSLGGDEAKLLKQLQSIYGRYLKELQHTMTVAAEVGDIEVGEEAKRLQGGAMRSRMLAETLRDRTRELSAKLAADVTTISEAAHAEYRRISLVMIGVASGGIVAGLALGVLIAQFGIARPIGAIVATLQRLAAGDFSAEIVGDTRKDEVGDVARTAIVFRENGLEKARLERDAEETKARADAEKRAAMHALADGFEASLGGIVTVVSAAATELEATAQTMTASTGETSSRSAVVAGASEQASANVQTVAAAAEELASSVAEIGRQVEESARMAREAADHAGDTAAKMQTLSAAAGDIGAVVDLISAIAQQTNLLALNATIEAARAGDAGKGFAVVAAEVK</sequence>
<comment type="subcellular location">
    <subcellularLocation>
        <location evidence="1">Cell inner membrane</location>
        <topology evidence="1">Multi-pass membrane protein</topology>
    </subcellularLocation>
</comment>
<dbReference type="Gene3D" id="1.10.287.950">
    <property type="entry name" value="Methyl-accepting chemotaxis protein"/>
    <property type="match status" value="1"/>
</dbReference>
<accession>A0A1M7ZRG9</accession>
<keyword evidence="16" id="KW-1185">Reference proteome</keyword>
<evidence type="ECO:0000256" key="9">
    <source>
        <dbReference type="ARBA" id="ARBA00023224"/>
    </source>
</evidence>
<dbReference type="EMBL" id="FRXO01000014">
    <property type="protein sequence ID" value="SHO67503.1"/>
    <property type="molecule type" value="Genomic_DNA"/>
</dbReference>
<evidence type="ECO:0000256" key="4">
    <source>
        <dbReference type="ARBA" id="ARBA00022500"/>
    </source>
</evidence>
<evidence type="ECO:0000256" key="6">
    <source>
        <dbReference type="ARBA" id="ARBA00022692"/>
    </source>
</evidence>
<dbReference type="CDD" id="cd06225">
    <property type="entry name" value="HAMP"/>
    <property type="match status" value="1"/>
</dbReference>
<dbReference type="Pfam" id="PF00015">
    <property type="entry name" value="MCPsignal"/>
    <property type="match status" value="1"/>
</dbReference>
<reference evidence="15 16" key="1">
    <citation type="submission" date="2016-12" db="EMBL/GenBank/DDBJ databases">
        <authorList>
            <person name="Song W.-J."/>
            <person name="Kurnit D.M."/>
        </authorList>
    </citation>
    <scope>NUCLEOTIDE SEQUENCE [LARGE SCALE GENOMIC DNA]</scope>
    <source>
        <strain evidence="15 16">DSM 19599</strain>
    </source>
</reference>
<evidence type="ECO:0000313" key="15">
    <source>
        <dbReference type="EMBL" id="SHO67503.1"/>
    </source>
</evidence>
<evidence type="ECO:0000259" key="14">
    <source>
        <dbReference type="PROSITE" id="PS50885"/>
    </source>
</evidence>
<dbReference type="InterPro" id="IPR004089">
    <property type="entry name" value="MCPsignal_dom"/>
</dbReference>
<evidence type="ECO:0000256" key="7">
    <source>
        <dbReference type="ARBA" id="ARBA00022989"/>
    </source>
</evidence>
<dbReference type="PANTHER" id="PTHR32089">
    <property type="entry name" value="METHYL-ACCEPTING CHEMOTAXIS PROTEIN MCPB"/>
    <property type="match status" value="1"/>
</dbReference>
<dbReference type="STRING" id="1123029.SAMN02745172_04184"/>
<protein>
    <submittedName>
        <fullName evidence="15">Methyl-accepting chemotaxis protein</fullName>
    </submittedName>
</protein>
<evidence type="ECO:0000313" key="16">
    <source>
        <dbReference type="Proteomes" id="UP000186406"/>
    </source>
</evidence>
<dbReference type="PROSITE" id="PS50111">
    <property type="entry name" value="CHEMOTAXIS_TRANSDUC_2"/>
    <property type="match status" value="1"/>
</dbReference>
<dbReference type="GO" id="GO:0006935">
    <property type="term" value="P:chemotaxis"/>
    <property type="evidence" value="ECO:0007669"/>
    <property type="project" value="UniProtKB-KW"/>
</dbReference>
<feature type="transmembrane region" description="Helical" evidence="12">
    <location>
        <begin position="37"/>
        <end position="56"/>
    </location>
</feature>
<evidence type="ECO:0000256" key="10">
    <source>
        <dbReference type="ARBA" id="ARBA00029447"/>
    </source>
</evidence>
<dbReference type="GO" id="GO:0004888">
    <property type="term" value="F:transmembrane signaling receptor activity"/>
    <property type="evidence" value="ECO:0007669"/>
    <property type="project" value="InterPro"/>
</dbReference>
<dbReference type="GO" id="GO:0005886">
    <property type="term" value="C:plasma membrane"/>
    <property type="evidence" value="ECO:0007669"/>
    <property type="project" value="UniProtKB-SubCell"/>
</dbReference>
<dbReference type="OrthoDB" id="7345856at2"/>
<evidence type="ECO:0000256" key="3">
    <source>
        <dbReference type="ARBA" id="ARBA00022481"/>
    </source>
</evidence>
<dbReference type="InterPro" id="IPR003122">
    <property type="entry name" value="Tar_rcpt_lig-bd"/>
</dbReference>
<feature type="domain" description="HAMP" evidence="14">
    <location>
        <begin position="242"/>
        <end position="295"/>
    </location>
</feature>
<evidence type="ECO:0000256" key="8">
    <source>
        <dbReference type="ARBA" id="ARBA00023136"/>
    </source>
</evidence>
<dbReference type="GO" id="GO:0007165">
    <property type="term" value="P:signal transduction"/>
    <property type="evidence" value="ECO:0007669"/>
    <property type="project" value="UniProtKB-KW"/>
</dbReference>
<dbReference type="Proteomes" id="UP000186406">
    <property type="component" value="Unassembled WGS sequence"/>
</dbReference>
<organism evidence="15 16">
    <name type="scientific">Pseudoxanthobacter soli DSM 19599</name>
    <dbReference type="NCBI Taxonomy" id="1123029"/>
    <lineage>
        <taxon>Bacteria</taxon>
        <taxon>Pseudomonadati</taxon>
        <taxon>Pseudomonadota</taxon>
        <taxon>Alphaproteobacteria</taxon>
        <taxon>Hyphomicrobiales</taxon>
        <taxon>Segnochrobactraceae</taxon>
        <taxon>Pseudoxanthobacter</taxon>
    </lineage>
</organism>
<keyword evidence="3" id="KW-0488">Methylation</keyword>
<keyword evidence="7 12" id="KW-1133">Transmembrane helix</keyword>
<proteinExistence type="inferred from homology"/>
<feature type="domain" description="Methyl-accepting transducer" evidence="13">
    <location>
        <begin position="336"/>
        <end position="467"/>
    </location>
</feature>